<accession>A0ABT5GEP6</accession>
<name>A0ABT5GEP6_9MICO</name>
<dbReference type="Proteomes" id="UP001150259">
    <property type="component" value="Unassembled WGS sequence"/>
</dbReference>
<dbReference type="InterPro" id="IPR036691">
    <property type="entry name" value="Endo/exonu/phosph_ase_sf"/>
</dbReference>
<keyword evidence="3" id="KW-0255">Endonuclease</keyword>
<evidence type="ECO:0000256" key="1">
    <source>
        <dbReference type="SAM" id="MobiDB-lite"/>
    </source>
</evidence>
<reference evidence="3 4" key="1">
    <citation type="submission" date="2022-11" db="EMBL/GenBank/DDBJ databases">
        <title>Anaerobic phenanthrene biodegradation by a DNRA strain PheN6.</title>
        <authorList>
            <person name="Zhang Z."/>
        </authorList>
    </citation>
    <scope>NUCLEOTIDE SEQUENCE [LARGE SCALE GENOMIC DNA]</scope>
    <source>
        <strain evidence="3 4">PheN6</strain>
    </source>
</reference>
<evidence type="ECO:0000313" key="3">
    <source>
        <dbReference type="EMBL" id="MDC5696726.1"/>
    </source>
</evidence>
<keyword evidence="4" id="KW-1185">Reference proteome</keyword>
<comment type="caution">
    <text evidence="3">The sequence shown here is derived from an EMBL/GenBank/DDBJ whole genome shotgun (WGS) entry which is preliminary data.</text>
</comment>
<dbReference type="InterPro" id="IPR051916">
    <property type="entry name" value="GPI-anchor_lipid_remodeler"/>
</dbReference>
<dbReference type="InterPro" id="IPR005135">
    <property type="entry name" value="Endo/exonuclease/phosphatase"/>
</dbReference>
<dbReference type="EMBL" id="JAPFQL010000016">
    <property type="protein sequence ID" value="MDC5696726.1"/>
    <property type="molecule type" value="Genomic_DNA"/>
</dbReference>
<feature type="domain" description="Endonuclease/exonuclease/phosphatase" evidence="2">
    <location>
        <begin position="13"/>
        <end position="220"/>
    </location>
</feature>
<organism evidence="3 4">
    <name type="scientific">Intrasporangium calvum</name>
    <dbReference type="NCBI Taxonomy" id="53358"/>
    <lineage>
        <taxon>Bacteria</taxon>
        <taxon>Bacillati</taxon>
        <taxon>Actinomycetota</taxon>
        <taxon>Actinomycetes</taxon>
        <taxon>Micrococcales</taxon>
        <taxon>Intrasporangiaceae</taxon>
        <taxon>Intrasporangium</taxon>
    </lineage>
</organism>
<evidence type="ECO:0000313" key="4">
    <source>
        <dbReference type="Proteomes" id="UP001150259"/>
    </source>
</evidence>
<protein>
    <submittedName>
        <fullName evidence="3">Endonuclease/exonuclease/phosphatase family protein</fullName>
    </submittedName>
</protein>
<keyword evidence="3" id="KW-0540">Nuclease</keyword>
<gene>
    <name evidence="3" type="ORF">OO014_05610</name>
</gene>
<keyword evidence="3" id="KW-0378">Hydrolase</keyword>
<dbReference type="GO" id="GO:0004519">
    <property type="term" value="F:endonuclease activity"/>
    <property type="evidence" value="ECO:0007669"/>
    <property type="project" value="UniProtKB-KW"/>
</dbReference>
<dbReference type="Pfam" id="PF03372">
    <property type="entry name" value="Exo_endo_phos"/>
    <property type="match status" value="1"/>
</dbReference>
<sequence>MTLARPGDVLRVMSYNVQDFTADRGAAARVVRSVAPDVLCLQEVPRRLTTEVRLPSFARECGLYWSGGRLGTGGTAVLTSLRTRVHATVARRLPVRFPDRSRGFASARVSFPGTAPFTVVSVHLGLRSEERARHADAILPMSVSPAIVAGDLNEATDGPAHARFTEHFELASGGRPTFPSDRPRAAIDVIFASTGLVTRAPSADEVACLDEADLAAASDHRPVWIDVLTTGPDGRPRQPVVASVAAPTHPST</sequence>
<feature type="region of interest" description="Disordered" evidence="1">
    <location>
        <begin position="230"/>
        <end position="252"/>
    </location>
</feature>
<dbReference type="SUPFAM" id="SSF56219">
    <property type="entry name" value="DNase I-like"/>
    <property type="match status" value="1"/>
</dbReference>
<dbReference type="Gene3D" id="3.60.10.10">
    <property type="entry name" value="Endonuclease/exonuclease/phosphatase"/>
    <property type="match status" value="1"/>
</dbReference>
<evidence type="ECO:0000259" key="2">
    <source>
        <dbReference type="Pfam" id="PF03372"/>
    </source>
</evidence>
<dbReference type="PANTHER" id="PTHR14859:SF15">
    <property type="entry name" value="ENDONUCLEASE_EXONUCLEASE_PHOSPHATASE DOMAIN-CONTAINING PROTEIN"/>
    <property type="match status" value="1"/>
</dbReference>
<dbReference type="PANTHER" id="PTHR14859">
    <property type="entry name" value="CALCOFLUOR WHITE HYPERSENSITIVE PROTEIN PRECURSOR"/>
    <property type="match status" value="1"/>
</dbReference>
<proteinExistence type="predicted"/>
<dbReference type="RefSeq" id="WP_272461302.1">
    <property type="nucleotide sequence ID" value="NZ_JAPFQL010000016.1"/>
</dbReference>